<dbReference type="PATRIC" id="fig|1550566.3.peg.2204"/>
<feature type="transmembrane region" description="Helical" evidence="1">
    <location>
        <begin position="192"/>
        <end position="212"/>
    </location>
</feature>
<feature type="transmembrane region" description="Helical" evidence="1">
    <location>
        <begin position="77"/>
        <end position="100"/>
    </location>
</feature>
<organism evidence="2 3">
    <name type="scientific">Methanoculleus sediminis</name>
    <dbReference type="NCBI Taxonomy" id="1550566"/>
    <lineage>
        <taxon>Archaea</taxon>
        <taxon>Methanobacteriati</taxon>
        <taxon>Methanobacteriota</taxon>
        <taxon>Stenosarchaea group</taxon>
        <taxon>Methanomicrobia</taxon>
        <taxon>Methanomicrobiales</taxon>
        <taxon>Methanomicrobiaceae</taxon>
        <taxon>Methanoculleus</taxon>
    </lineage>
</organism>
<reference evidence="2 3" key="1">
    <citation type="journal article" date="2015" name="Int. J. Syst. Evol. Microbiol.">
        <title>Methanoculleus sediminis sp. nov., a methanogen from sediments near a submarine mud volcano.</title>
        <authorList>
            <person name="Chen S.C."/>
            <person name="Chen M.F."/>
            <person name="Lai M.C."/>
            <person name="Weng C.Y."/>
            <person name="Wu S.Y."/>
            <person name="Lin S."/>
            <person name="Yang T.F."/>
            <person name="Chen P.C."/>
        </authorList>
    </citation>
    <scope>NUCLEOTIDE SEQUENCE [LARGE SCALE GENOMIC DNA]</scope>
    <source>
        <strain evidence="2 3">S3Fa</strain>
    </source>
</reference>
<keyword evidence="1" id="KW-0472">Membrane</keyword>
<evidence type="ECO:0000313" key="2">
    <source>
        <dbReference type="EMBL" id="KLK87641.1"/>
    </source>
</evidence>
<comment type="caution">
    <text evidence="2">The sequence shown here is derived from an EMBL/GenBank/DDBJ whole genome shotgun (WGS) entry which is preliminary data.</text>
</comment>
<dbReference type="STRING" id="1550566.SZ63_10105"/>
<sequence>MDYGNVISNSFEYTKEALVGKWMQWVILAVLALVQTFTLSLIPLLSGYVVRVLAGNTPAPEIDGWGKLFVDGWKLNIIGLVYMIPAILVFLVLGGLSALAGMATTDPTAAGAAILGAMAGAFLALLVGLVMAFIALFAVLRFAHTDSVGEAFNFSAILAQIGALGWGTWIIAVVILFVVALVYGFVVGILGAIPLLGWLIALFLNAAFAIFYGRYLALVYAEAPAST</sequence>
<dbReference type="EMBL" id="JXOJ01000005">
    <property type="protein sequence ID" value="KLK87641.1"/>
    <property type="molecule type" value="Genomic_DNA"/>
</dbReference>
<accession>A0A0H1QYE9</accession>
<dbReference type="Proteomes" id="UP000035301">
    <property type="component" value="Unassembled WGS sequence"/>
</dbReference>
<keyword evidence="1" id="KW-1133">Transmembrane helix</keyword>
<evidence type="ECO:0000256" key="1">
    <source>
        <dbReference type="SAM" id="Phobius"/>
    </source>
</evidence>
<feature type="transmembrane region" description="Helical" evidence="1">
    <location>
        <begin position="22"/>
        <end position="45"/>
    </location>
</feature>
<dbReference type="OrthoDB" id="107590at2157"/>
<feature type="transmembrane region" description="Helical" evidence="1">
    <location>
        <begin position="161"/>
        <end position="186"/>
    </location>
</feature>
<dbReference type="Pfam" id="PF13197">
    <property type="entry name" value="DUF4013"/>
    <property type="match status" value="1"/>
</dbReference>
<keyword evidence="3" id="KW-1185">Reference proteome</keyword>
<dbReference type="RefSeq" id="WP_048184949.1">
    <property type="nucleotide sequence ID" value="NZ_JXOJ01000005.1"/>
</dbReference>
<evidence type="ECO:0008006" key="4">
    <source>
        <dbReference type="Google" id="ProtNLM"/>
    </source>
</evidence>
<keyword evidence="1" id="KW-0812">Transmembrane</keyword>
<gene>
    <name evidence="2" type="ORF">SZ63_10105</name>
</gene>
<proteinExistence type="predicted"/>
<protein>
    <recommendedName>
        <fullName evidence="4">DUF4013 domain-containing protein</fullName>
    </recommendedName>
</protein>
<feature type="transmembrane region" description="Helical" evidence="1">
    <location>
        <begin position="112"/>
        <end position="140"/>
    </location>
</feature>
<evidence type="ECO:0000313" key="3">
    <source>
        <dbReference type="Proteomes" id="UP000035301"/>
    </source>
</evidence>
<name>A0A0H1QYE9_9EURY</name>
<dbReference type="AlphaFoldDB" id="A0A0H1QYE9"/>
<dbReference type="InterPro" id="IPR025098">
    <property type="entry name" value="DUF4013"/>
</dbReference>